<name>A0ABN3K0N5_9ACTN</name>
<evidence type="ECO:0000313" key="4">
    <source>
        <dbReference type="Proteomes" id="UP001501638"/>
    </source>
</evidence>
<evidence type="ECO:0000259" key="1">
    <source>
        <dbReference type="Pfam" id="PF13466"/>
    </source>
</evidence>
<dbReference type="Proteomes" id="UP001501638">
    <property type="component" value="Unassembled WGS sequence"/>
</dbReference>
<dbReference type="Gene3D" id="3.30.750.24">
    <property type="entry name" value="STAS domain"/>
    <property type="match status" value="1"/>
</dbReference>
<accession>A0ABN3K0N5</accession>
<dbReference type="EMBL" id="BAAASZ010000023">
    <property type="protein sequence ID" value="GAA2446110.1"/>
    <property type="molecule type" value="Genomic_DNA"/>
</dbReference>
<reference evidence="3 4" key="1">
    <citation type="journal article" date="2019" name="Int. J. Syst. Evol. Microbiol.">
        <title>The Global Catalogue of Microorganisms (GCM) 10K type strain sequencing project: providing services to taxonomists for standard genome sequencing and annotation.</title>
        <authorList>
            <consortium name="The Broad Institute Genomics Platform"/>
            <consortium name="The Broad Institute Genome Sequencing Center for Infectious Disease"/>
            <person name="Wu L."/>
            <person name="Ma J."/>
        </authorList>
    </citation>
    <scope>NUCLEOTIDE SEQUENCE [LARGE SCALE GENOMIC DNA]</scope>
    <source>
        <strain evidence="3 4">JCM 6305</strain>
    </source>
</reference>
<evidence type="ECO:0008006" key="5">
    <source>
        <dbReference type="Google" id="ProtNLM"/>
    </source>
</evidence>
<dbReference type="Pfam" id="PF13466">
    <property type="entry name" value="STAS_2"/>
    <property type="match status" value="1"/>
</dbReference>
<feature type="domain" description="MEDS" evidence="2">
    <location>
        <begin position="29"/>
        <end position="181"/>
    </location>
</feature>
<evidence type="ECO:0000259" key="2">
    <source>
        <dbReference type="Pfam" id="PF14417"/>
    </source>
</evidence>
<protein>
    <recommendedName>
        <fullName evidence="5">STAS domain-containing protein</fullName>
    </recommendedName>
</protein>
<evidence type="ECO:0000313" key="3">
    <source>
        <dbReference type="EMBL" id="GAA2446110.1"/>
    </source>
</evidence>
<gene>
    <name evidence="3" type="ORF">GCM10010405_31880</name>
</gene>
<organism evidence="3 4">
    <name type="scientific">Streptomyces macrosporus</name>
    <dbReference type="NCBI Taxonomy" id="44032"/>
    <lineage>
        <taxon>Bacteria</taxon>
        <taxon>Bacillati</taxon>
        <taxon>Actinomycetota</taxon>
        <taxon>Actinomycetes</taxon>
        <taxon>Kitasatosporales</taxon>
        <taxon>Streptomycetaceae</taxon>
        <taxon>Streptomyces</taxon>
    </lineage>
</organism>
<comment type="caution">
    <text evidence="3">The sequence shown here is derived from an EMBL/GenBank/DDBJ whole genome shotgun (WGS) entry which is preliminary data.</text>
</comment>
<dbReference type="InterPro" id="IPR025847">
    <property type="entry name" value="MEDS_domain"/>
</dbReference>
<dbReference type="InterPro" id="IPR058548">
    <property type="entry name" value="MlaB-like_STAS"/>
</dbReference>
<sequence>MAVWNGATDHTIAVERLRPGDHAFVGYAGEPLWQGLAAFTHDGLVRGEKVLLFPDPALPREEVDHRLLSCVPPAETALARGRLRYGSIRSLIRPDREFTPERQTRRLREETERAVREGYAGLRAYIDMAWVRDLGADIETVMHRESHAGHLFADGRYTEVCAYDRRRFDDAVLTAMRKAHPVDLLERPGDLAAVCGADEVRLVGDADLATREEFRAALRTVPVGDGDAPPVRVDLSELCFLDIGCAALLLRHAATGTRRVEVRCGAAQADLLRRLGSSTLGNLVVTEV</sequence>
<dbReference type="RefSeq" id="WP_344323309.1">
    <property type="nucleotide sequence ID" value="NZ_BAAASZ010000023.1"/>
</dbReference>
<feature type="domain" description="MlaB-like STAS" evidence="1">
    <location>
        <begin position="200"/>
        <end position="276"/>
    </location>
</feature>
<keyword evidence="4" id="KW-1185">Reference proteome</keyword>
<dbReference type="InterPro" id="IPR036513">
    <property type="entry name" value="STAS_dom_sf"/>
</dbReference>
<proteinExistence type="predicted"/>
<dbReference type="Pfam" id="PF14417">
    <property type="entry name" value="MEDS"/>
    <property type="match status" value="1"/>
</dbReference>